<organism evidence="3 4">
    <name type="scientific">candidate division WOR-3 bacterium RBG_13_43_14</name>
    <dbReference type="NCBI Taxonomy" id="1802590"/>
    <lineage>
        <taxon>Bacteria</taxon>
        <taxon>Bacteria division WOR-3</taxon>
    </lineage>
</organism>
<dbReference type="Pfam" id="PF01368">
    <property type="entry name" value="DHH"/>
    <property type="match status" value="1"/>
</dbReference>
<proteinExistence type="predicted"/>
<dbReference type="AlphaFoldDB" id="A0A1F4U2G8"/>
<dbReference type="InterPro" id="IPR038763">
    <property type="entry name" value="DHH_sf"/>
</dbReference>
<dbReference type="GO" id="GO:0003676">
    <property type="term" value="F:nucleic acid binding"/>
    <property type="evidence" value="ECO:0007669"/>
    <property type="project" value="InterPro"/>
</dbReference>
<reference evidence="3 4" key="1">
    <citation type="journal article" date="2016" name="Nat. Commun.">
        <title>Thousands of microbial genomes shed light on interconnected biogeochemical processes in an aquifer system.</title>
        <authorList>
            <person name="Anantharaman K."/>
            <person name="Brown C.T."/>
            <person name="Hug L.A."/>
            <person name="Sharon I."/>
            <person name="Castelle C.J."/>
            <person name="Probst A.J."/>
            <person name="Thomas B.C."/>
            <person name="Singh A."/>
            <person name="Wilkins M.J."/>
            <person name="Karaoz U."/>
            <person name="Brodie E.L."/>
            <person name="Williams K.H."/>
            <person name="Hubbard S.S."/>
            <person name="Banfield J.F."/>
        </authorList>
    </citation>
    <scope>NUCLEOTIDE SEQUENCE [LARGE SCALE GENOMIC DNA]</scope>
</reference>
<dbReference type="InterPro" id="IPR003156">
    <property type="entry name" value="DHHA1_dom"/>
</dbReference>
<evidence type="ECO:0000313" key="3">
    <source>
        <dbReference type="EMBL" id="OGC39102.1"/>
    </source>
</evidence>
<evidence type="ECO:0000313" key="4">
    <source>
        <dbReference type="Proteomes" id="UP000177025"/>
    </source>
</evidence>
<sequence length="324" mass="36229">MENALISFSKKLKATIKKKSRIAIATHIDPDFDGLAAALATGYLIRSITRRSPIMYCNSAVPVKYGFIVRNWNFVQKWPSSDLLIVVDSASLDRIFCDPDGGYELPAMIINIDHHKSNVRFGAMNYNDENASSACEIIYNIYEILKVKITRAVAETLYTGLYSETGGFVYPNTTSDTLRIAANLVRQYIKPDLVVKQINAKTVNGTRLLSKVLATIELRNGIGTMYVTKKMIAECRANMSDTENFVSFLMAINQVKVAIFLREQNDFTRISLRSNCQIDVDRVARKYGGGGHRLAAGIKMQTPLKKAMKAILLAVRKQLNDINN</sequence>
<dbReference type="InterPro" id="IPR001667">
    <property type="entry name" value="DDH_dom"/>
</dbReference>
<dbReference type="Proteomes" id="UP000177025">
    <property type="component" value="Unassembled WGS sequence"/>
</dbReference>
<dbReference type="Pfam" id="PF02272">
    <property type="entry name" value="DHHA1"/>
    <property type="match status" value="1"/>
</dbReference>
<evidence type="ECO:0000259" key="1">
    <source>
        <dbReference type="Pfam" id="PF01368"/>
    </source>
</evidence>
<protein>
    <recommendedName>
        <fullName evidence="5">DDH domain-containing protein</fullName>
    </recommendedName>
</protein>
<dbReference type="Gene3D" id="3.10.310.30">
    <property type="match status" value="1"/>
</dbReference>
<dbReference type="PANTHER" id="PTHR47618">
    <property type="entry name" value="BIFUNCTIONAL OLIGORIBONUCLEASE AND PAP PHOSPHATASE NRNA"/>
    <property type="match status" value="1"/>
</dbReference>
<name>A0A1F4U2G8_UNCW3</name>
<dbReference type="SUPFAM" id="SSF64182">
    <property type="entry name" value="DHH phosphoesterases"/>
    <property type="match status" value="1"/>
</dbReference>
<comment type="caution">
    <text evidence="3">The sequence shown here is derived from an EMBL/GenBank/DDBJ whole genome shotgun (WGS) entry which is preliminary data.</text>
</comment>
<feature type="domain" description="DDH" evidence="1">
    <location>
        <begin position="21"/>
        <end position="160"/>
    </location>
</feature>
<dbReference type="Gene3D" id="3.90.1640.10">
    <property type="entry name" value="inorganic pyrophosphatase (n-terminal core)"/>
    <property type="match status" value="1"/>
</dbReference>
<feature type="domain" description="DHHA1" evidence="2">
    <location>
        <begin position="235"/>
        <end position="319"/>
    </location>
</feature>
<accession>A0A1F4U2G8</accession>
<evidence type="ECO:0000259" key="2">
    <source>
        <dbReference type="Pfam" id="PF02272"/>
    </source>
</evidence>
<dbReference type="InterPro" id="IPR051319">
    <property type="entry name" value="Oligoribo/pAp-PDE_c-di-AMP_PDE"/>
</dbReference>
<dbReference type="EMBL" id="MEUM01000151">
    <property type="protein sequence ID" value="OGC39102.1"/>
    <property type="molecule type" value="Genomic_DNA"/>
</dbReference>
<evidence type="ECO:0008006" key="5">
    <source>
        <dbReference type="Google" id="ProtNLM"/>
    </source>
</evidence>
<dbReference type="PANTHER" id="PTHR47618:SF1">
    <property type="entry name" value="BIFUNCTIONAL OLIGORIBONUCLEASE AND PAP PHOSPHATASE NRNA"/>
    <property type="match status" value="1"/>
</dbReference>
<gene>
    <name evidence="3" type="ORF">A2Y85_04475</name>
</gene>